<gene>
    <name evidence="1" type="ORF">LAh10_95</name>
</gene>
<name>A0A514A1P0_9CAUD</name>
<dbReference type="Proteomes" id="UP000318420">
    <property type="component" value="Segment"/>
</dbReference>
<dbReference type="EMBL" id="MK838116">
    <property type="protein sequence ID" value="QDH47198.1"/>
    <property type="molecule type" value="Genomic_DNA"/>
</dbReference>
<evidence type="ECO:0000313" key="1">
    <source>
        <dbReference type="EMBL" id="QDH47198.1"/>
    </source>
</evidence>
<evidence type="ECO:0000313" key="2">
    <source>
        <dbReference type="Proteomes" id="UP000318420"/>
    </source>
</evidence>
<organism evidence="1 2">
    <name type="scientific">Aeromonas phage LAh10</name>
    <dbReference type="NCBI Taxonomy" id="2591025"/>
    <lineage>
        <taxon>Viruses</taxon>
        <taxon>Duplodnaviria</taxon>
        <taxon>Heunggongvirae</taxon>
        <taxon>Uroviricota</taxon>
        <taxon>Caudoviricetes</taxon>
        <taxon>Chimalliviridae</taxon>
        <taxon>Ludhianavirus</taxon>
        <taxon>Ludhianavirus LAh10</taxon>
    </lineage>
</organism>
<protein>
    <submittedName>
        <fullName evidence="1">Uncharacterized protein</fullName>
    </submittedName>
</protein>
<sequence length="133" mass="15086">MITRQTFKNLDAELPSLSSFFLPNIPCAEVNGYLVIQANARKFPEKLLMLARKYPGITIQHCNGKLLFGGSLVGPGLPERTEKRDGTFTFHISTYPELATPRFWATLSMLAQAQRKTWVSEFTSYLKPVQNNY</sequence>
<accession>A0A514A1P0</accession>
<reference evidence="1 2" key="1">
    <citation type="submission" date="2019-04" db="EMBL/GenBank/DDBJ databases">
        <title>Novel bacteriophages capable of disrupting biofilms from clinical strains of Aeromonas hydrophila with intrinsic antibiotic resistance.</title>
        <authorList>
            <person name="Kabwe M."/>
            <person name="Brown T.L."/>
            <person name="Speirs L."/>
            <person name="Ku H."/>
            <person name="Leach M."/>
            <person name="Chan H.T."/>
            <person name="Petrovski S."/>
            <person name="Lock P."/>
            <person name="Tucci J."/>
        </authorList>
    </citation>
    <scope>NUCLEOTIDE SEQUENCE [LARGE SCALE GENOMIC DNA]</scope>
</reference>
<proteinExistence type="predicted"/>
<keyword evidence="2" id="KW-1185">Reference proteome</keyword>